<proteinExistence type="predicted"/>
<keyword evidence="5" id="KW-1185">Reference proteome</keyword>
<dbReference type="Pfam" id="PF00501">
    <property type="entry name" value="AMP-binding"/>
    <property type="match status" value="1"/>
</dbReference>
<name>A0A6G4WM83_9HYPH</name>
<dbReference type="Pfam" id="PF23562">
    <property type="entry name" value="AMP-binding_C_3"/>
    <property type="match status" value="1"/>
</dbReference>
<dbReference type="SUPFAM" id="SSF56801">
    <property type="entry name" value="Acetyl-CoA synthetase-like"/>
    <property type="match status" value="1"/>
</dbReference>
<accession>A0A6G4WM83</accession>
<dbReference type="PANTHER" id="PTHR43272">
    <property type="entry name" value="LONG-CHAIN-FATTY-ACID--COA LIGASE"/>
    <property type="match status" value="1"/>
</dbReference>
<keyword evidence="1" id="KW-0547">Nucleotide-binding</keyword>
<dbReference type="Proteomes" id="UP001642900">
    <property type="component" value="Unassembled WGS sequence"/>
</dbReference>
<protein>
    <submittedName>
        <fullName evidence="4">Feruloyl-CoA synthase</fullName>
    </submittedName>
</protein>
<dbReference type="InterPro" id="IPR000873">
    <property type="entry name" value="AMP-dep_synth/lig_dom"/>
</dbReference>
<dbReference type="RefSeq" id="WP_165033577.1">
    <property type="nucleotide sequence ID" value="NZ_JAAKZF010000085.1"/>
</dbReference>
<evidence type="ECO:0000313" key="4">
    <source>
        <dbReference type="EMBL" id="NGO55220.1"/>
    </source>
</evidence>
<dbReference type="NCBIfam" id="NF009232">
    <property type="entry name" value="PRK12582.1"/>
    <property type="match status" value="1"/>
</dbReference>
<dbReference type="AlphaFoldDB" id="A0A6G4WM83"/>
<dbReference type="PANTHER" id="PTHR43272:SF33">
    <property type="entry name" value="AMP-BINDING DOMAIN-CONTAINING PROTEIN-RELATED"/>
    <property type="match status" value="1"/>
</dbReference>
<dbReference type="InterPro" id="IPR042099">
    <property type="entry name" value="ANL_N_sf"/>
</dbReference>
<evidence type="ECO:0000259" key="3">
    <source>
        <dbReference type="Pfam" id="PF00501"/>
    </source>
</evidence>
<organism evidence="4 5">
    <name type="scientific">Allomesorhizobium camelthorni</name>
    <dbReference type="NCBI Taxonomy" id="475069"/>
    <lineage>
        <taxon>Bacteria</taxon>
        <taxon>Pseudomonadati</taxon>
        <taxon>Pseudomonadota</taxon>
        <taxon>Alphaproteobacteria</taxon>
        <taxon>Hyphomicrobiales</taxon>
        <taxon>Phyllobacteriaceae</taxon>
        <taxon>Allomesorhizobium</taxon>
    </lineage>
</organism>
<dbReference type="EMBL" id="JAAKZF010000085">
    <property type="protein sequence ID" value="NGO55220.1"/>
    <property type="molecule type" value="Genomic_DNA"/>
</dbReference>
<evidence type="ECO:0000256" key="2">
    <source>
        <dbReference type="ARBA" id="ARBA00022840"/>
    </source>
</evidence>
<sequence>MNTEQGLRLRPVRMGTMRAESIKRPDGTICIRALDPLGPHPRTMTDRLEEWAANTPDAIFIADRGMEEAWRRVTYAEANRAIRSLAQAMLDARLSVEHPLLILSGNEIEHALIGYAAMLVGIPHAPISPAYSLVSKDHAKLRHIVGLLEPGMIYVNDGAKFASAIDAAVDPSVPLVVRKNPPAGRTVRLFDDLAATVPTDAIGAANAAVGPDTIAKFLFTSGSTGMPKGVITTQRMLTCNQEMIRTALAFLADEPPVMLDWMPWNHVAGGSHNLGIALYNGGSFYIDDGMATPEGIKRTVRNLEEISPTLYFNVPKGYELLVEHLAANDALRNNFFRRLKLMQYAGASLSQHTWDGLDRAARAATGERIMIITGYGSTETAPFAFTTTWAVDRAGLVGLPAAGLEVKLVPNGEKLELRLRGPNVTPGYWKQPDKTAESYDEEGYYKIGDALKFADPDDIGRGFVFDGRVTEDFKLSTGTWVNVSGVRLGAIAACAPLVRDIVLTGLDRNHIGALIFPDLDACRNVAGHESGADAEVVVAHPAVRAAFQARLDALASKATGSASHIARAILLTTPPSIDAGEVTDKGSINQRAVMAARAGLAEDLYAEPVPHHVMTFERKAR</sequence>
<dbReference type="PROSITE" id="PS00455">
    <property type="entry name" value="AMP_BINDING"/>
    <property type="match status" value="1"/>
</dbReference>
<dbReference type="GO" id="GO:0004467">
    <property type="term" value="F:long-chain fatty acid-CoA ligase activity"/>
    <property type="evidence" value="ECO:0007669"/>
    <property type="project" value="TreeGrafter"/>
</dbReference>
<gene>
    <name evidence="4" type="ORF">G6N73_29775</name>
</gene>
<dbReference type="GO" id="GO:0005524">
    <property type="term" value="F:ATP binding"/>
    <property type="evidence" value="ECO:0007669"/>
    <property type="project" value="UniProtKB-KW"/>
</dbReference>
<dbReference type="InterPro" id="IPR020845">
    <property type="entry name" value="AMP-binding_CS"/>
</dbReference>
<dbReference type="GO" id="GO:0016020">
    <property type="term" value="C:membrane"/>
    <property type="evidence" value="ECO:0007669"/>
    <property type="project" value="TreeGrafter"/>
</dbReference>
<evidence type="ECO:0000256" key="1">
    <source>
        <dbReference type="ARBA" id="ARBA00022741"/>
    </source>
</evidence>
<feature type="domain" description="AMP-dependent synthetase/ligase" evidence="3">
    <location>
        <begin position="48"/>
        <end position="429"/>
    </location>
</feature>
<evidence type="ECO:0000313" key="5">
    <source>
        <dbReference type="Proteomes" id="UP001642900"/>
    </source>
</evidence>
<dbReference type="CDD" id="cd05921">
    <property type="entry name" value="FCS"/>
    <property type="match status" value="1"/>
</dbReference>
<dbReference type="Gene3D" id="3.40.50.12780">
    <property type="entry name" value="N-terminal domain of ligase-like"/>
    <property type="match status" value="1"/>
</dbReference>
<keyword evidence="2" id="KW-0067">ATP-binding</keyword>
<comment type="caution">
    <text evidence="4">The sequence shown here is derived from an EMBL/GenBank/DDBJ whole genome shotgun (WGS) entry which is preliminary data.</text>
</comment>
<reference evidence="4 5" key="1">
    <citation type="submission" date="2020-02" db="EMBL/GenBank/DDBJ databases">
        <title>Genome sequence of strain CCNWXJ40-4.</title>
        <authorList>
            <person name="Gao J."/>
            <person name="Sun J."/>
        </authorList>
    </citation>
    <scope>NUCLEOTIDE SEQUENCE [LARGE SCALE GENOMIC DNA]</scope>
    <source>
        <strain evidence="4 5">CCNWXJ 40-4</strain>
    </source>
</reference>